<feature type="transmembrane region" description="Helical" evidence="5">
    <location>
        <begin position="334"/>
        <end position="357"/>
    </location>
</feature>
<comment type="subcellular location">
    <subcellularLocation>
        <location evidence="1">Cell membrane</location>
        <topology evidence="1">Multi-pass membrane protein</topology>
    </subcellularLocation>
</comment>
<evidence type="ECO:0000259" key="6">
    <source>
        <dbReference type="PROSITE" id="PS50850"/>
    </source>
</evidence>
<dbReference type="PROSITE" id="PS50850">
    <property type="entry name" value="MFS"/>
    <property type="match status" value="1"/>
</dbReference>
<dbReference type="GO" id="GO:0022857">
    <property type="term" value="F:transmembrane transporter activity"/>
    <property type="evidence" value="ECO:0007669"/>
    <property type="project" value="InterPro"/>
</dbReference>
<dbReference type="AlphaFoldDB" id="A0A365H6P3"/>
<evidence type="ECO:0000256" key="4">
    <source>
        <dbReference type="ARBA" id="ARBA00023136"/>
    </source>
</evidence>
<dbReference type="Pfam" id="PF07690">
    <property type="entry name" value="MFS_1"/>
    <property type="match status" value="1"/>
</dbReference>
<feature type="transmembrane region" description="Helical" evidence="5">
    <location>
        <begin position="369"/>
        <end position="386"/>
    </location>
</feature>
<feature type="transmembrane region" description="Helical" evidence="5">
    <location>
        <begin position="105"/>
        <end position="123"/>
    </location>
</feature>
<dbReference type="EMBL" id="QLYX01000005">
    <property type="protein sequence ID" value="RAY14757.1"/>
    <property type="molecule type" value="Genomic_DNA"/>
</dbReference>
<evidence type="ECO:0000256" key="3">
    <source>
        <dbReference type="ARBA" id="ARBA00022989"/>
    </source>
</evidence>
<sequence length="408" mass="41382">MSSDQARTGSASLFWTAAGLVLLGLNLRAALTSIAPVLEDVQGQFGLPSAGVGLLATLPVLCLGVFALIAPRLARRLGAETVLAGALLLIAVGVGVRLLPTVPALFAGTALAGIGIAVGNVVAPYVVKDVFPQRIGLFTGLVMMLLAVGAALATGLAVPLAELGTWRLATGVWAVPALVAAAIWAPLAVRWRRGATVPAAARTVPGGSLLRTPLAWAITGFMGLQSLMFYSLMTWLPAIMQDNGHSPATSGMMLSVILLLGIPAGIVVPVLLARVQDQRLPAVLVCLLPGIGLAGMLLAPGAGWIWSVIVGVGTGCALPLVFTLISLRSATPLAAAGLAGLAQGVGYLLAALGPFTFGALHDATGGWEVPLVALAVLVLPQALCGWRAGRPGELVGGPVERLAAVSRR</sequence>
<evidence type="ECO:0000256" key="1">
    <source>
        <dbReference type="ARBA" id="ARBA00004651"/>
    </source>
</evidence>
<dbReference type="InterPro" id="IPR036259">
    <property type="entry name" value="MFS_trans_sf"/>
</dbReference>
<dbReference type="Proteomes" id="UP000251891">
    <property type="component" value="Unassembled WGS sequence"/>
</dbReference>
<feature type="transmembrane region" description="Helical" evidence="5">
    <location>
        <begin position="82"/>
        <end position="99"/>
    </location>
</feature>
<feature type="transmembrane region" description="Helical" evidence="5">
    <location>
        <begin position="12"/>
        <end position="31"/>
    </location>
</feature>
<evidence type="ECO:0000313" key="8">
    <source>
        <dbReference type="Proteomes" id="UP000251891"/>
    </source>
</evidence>
<accession>A0A365H6P3</accession>
<keyword evidence="4 5" id="KW-0472">Membrane</keyword>
<dbReference type="InterPro" id="IPR020846">
    <property type="entry name" value="MFS_dom"/>
</dbReference>
<dbReference type="RefSeq" id="WP_111867029.1">
    <property type="nucleotide sequence ID" value="NZ_QLYX01000005.1"/>
</dbReference>
<evidence type="ECO:0000313" key="7">
    <source>
        <dbReference type="EMBL" id="RAY14757.1"/>
    </source>
</evidence>
<keyword evidence="3 5" id="KW-1133">Transmembrane helix</keyword>
<feature type="transmembrane region" description="Helical" evidence="5">
    <location>
        <begin position="209"/>
        <end position="232"/>
    </location>
</feature>
<organism evidence="7 8">
    <name type="scientific">Actinomadura craniellae</name>
    <dbReference type="NCBI Taxonomy" id="2231787"/>
    <lineage>
        <taxon>Bacteria</taxon>
        <taxon>Bacillati</taxon>
        <taxon>Actinomycetota</taxon>
        <taxon>Actinomycetes</taxon>
        <taxon>Streptosporangiales</taxon>
        <taxon>Thermomonosporaceae</taxon>
        <taxon>Actinomadura</taxon>
    </lineage>
</organism>
<proteinExistence type="predicted"/>
<protein>
    <submittedName>
        <fullName evidence="7">MFS transporter</fullName>
    </submittedName>
</protein>
<dbReference type="Gene3D" id="1.20.1250.20">
    <property type="entry name" value="MFS general substrate transporter like domains"/>
    <property type="match status" value="1"/>
</dbReference>
<dbReference type="PANTHER" id="PTHR23523">
    <property type="match status" value="1"/>
</dbReference>
<dbReference type="OrthoDB" id="5317164at2"/>
<feature type="transmembrane region" description="Helical" evidence="5">
    <location>
        <begin position="280"/>
        <end position="298"/>
    </location>
</feature>
<feature type="transmembrane region" description="Helical" evidence="5">
    <location>
        <begin position="170"/>
        <end position="189"/>
    </location>
</feature>
<dbReference type="SUPFAM" id="SSF103473">
    <property type="entry name" value="MFS general substrate transporter"/>
    <property type="match status" value="1"/>
</dbReference>
<evidence type="ECO:0000256" key="2">
    <source>
        <dbReference type="ARBA" id="ARBA00022692"/>
    </source>
</evidence>
<feature type="transmembrane region" description="Helical" evidence="5">
    <location>
        <begin position="252"/>
        <end position="273"/>
    </location>
</feature>
<comment type="caution">
    <text evidence="7">The sequence shown here is derived from an EMBL/GenBank/DDBJ whole genome shotgun (WGS) entry which is preliminary data.</text>
</comment>
<dbReference type="InterPro" id="IPR011701">
    <property type="entry name" value="MFS"/>
</dbReference>
<keyword evidence="8" id="KW-1185">Reference proteome</keyword>
<feature type="transmembrane region" description="Helical" evidence="5">
    <location>
        <begin position="135"/>
        <end position="158"/>
    </location>
</feature>
<keyword evidence="2 5" id="KW-0812">Transmembrane</keyword>
<dbReference type="InterPro" id="IPR052524">
    <property type="entry name" value="MFS_Cyanate_Porter"/>
</dbReference>
<reference evidence="7 8" key="1">
    <citation type="submission" date="2018-06" db="EMBL/GenBank/DDBJ databases">
        <title>Actinomadura craniellae sp. nov. isolated from marine sponge Craniella sp.</title>
        <authorList>
            <person name="Li L."/>
            <person name="Xu Q.H."/>
            <person name="Lin H.W."/>
            <person name="Lu Y.H."/>
        </authorList>
    </citation>
    <scope>NUCLEOTIDE SEQUENCE [LARGE SCALE GENOMIC DNA]</scope>
    <source>
        <strain evidence="7 8">LHW63021</strain>
    </source>
</reference>
<name>A0A365H6P3_9ACTN</name>
<feature type="transmembrane region" description="Helical" evidence="5">
    <location>
        <begin position="304"/>
        <end position="327"/>
    </location>
</feature>
<feature type="domain" description="Major facilitator superfamily (MFS) profile" evidence="6">
    <location>
        <begin position="12"/>
        <end position="393"/>
    </location>
</feature>
<gene>
    <name evidence="7" type="ORF">DPM19_13520</name>
</gene>
<dbReference type="CDD" id="cd17339">
    <property type="entry name" value="MFS_NIMT_CynX_like"/>
    <property type="match status" value="1"/>
</dbReference>
<evidence type="ECO:0000256" key="5">
    <source>
        <dbReference type="SAM" id="Phobius"/>
    </source>
</evidence>
<dbReference type="GO" id="GO:0005886">
    <property type="term" value="C:plasma membrane"/>
    <property type="evidence" value="ECO:0007669"/>
    <property type="project" value="UniProtKB-SubCell"/>
</dbReference>
<dbReference type="PANTHER" id="PTHR23523:SF2">
    <property type="entry name" value="2-NITROIMIDAZOLE TRANSPORTER"/>
    <property type="match status" value="1"/>
</dbReference>
<feature type="transmembrane region" description="Helical" evidence="5">
    <location>
        <begin position="51"/>
        <end position="70"/>
    </location>
</feature>